<evidence type="ECO:0000256" key="2">
    <source>
        <dbReference type="ARBA" id="ARBA00008574"/>
    </source>
</evidence>
<evidence type="ECO:0000256" key="4">
    <source>
        <dbReference type="ARBA" id="ARBA00022692"/>
    </source>
</evidence>
<name>A0A8S1QAN0_PARPR</name>
<dbReference type="GO" id="GO:0005794">
    <property type="term" value="C:Golgi apparatus"/>
    <property type="evidence" value="ECO:0007669"/>
    <property type="project" value="TreeGrafter"/>
</dbReference>
<evidence type="ECO:0000256" key="3">
    <source>
        <dbReference type="ARBA" id="ARBA00022679"/>
    </source>
</evidence>
<comment type="similarity">
    <text evidence="2 10">Belongs to the DHHC palmitoyltransferase family.</text>
</comment>
<dbReference type="GO" id="GO:0005783">
    <property type="term" value="C:endoplasmic reticulum"/>
    <property type="evidence" value="ECO:0007669"/>
    <property type="project" value="TreeGrafter"/>
</dbReference>
<comment type="subcellular location">
    <subcellularLocation>
        <location evidence="1">Endomembrane system</location>
        <topology evidence="1">Multi-pass membrane protein</topology>
    </subcellularLocation>
</comment>
<keyword evidence="13" id="KW-1185">Reference proteome</keyword>
<reference evidence="12" key="1">
    <citation type="submission" date="2021-01" db="EMBL/GenBank/DDBJ databases">
        <authorList>
            <consortium name="Genoscope - CEA"/>
            <person name="William W."/>
        </authorList>
    </citation>
    <scope>NUCLEOTIDE SEQUENCE</scope>
</reference>
<dbReference type="PANTHER" id="PTHR22883:SF301">
    <property type="entry name" value="PALMITOYLTRANSFERASE ZDHHC12"/>
    <property type="match status" value="1"/>
</dbReference>
<comment type="catalytic activity">
    <reaction evidence="10">
        <text>L-cysteinyl-[protein] + hexadecanoyl-CoA = S-hexadecanoyl-L-cysteinyl-[protein] + CoA</text>
        <dbReference type="Rhea" id="RHEA:36683"/>
        <dbReference type="Rhea" id="RHEA-COMP:10131"/>
        <dbReference type="Rhea" id="RHEA-COMP:11032"/>
        <dbReference type="ChEBI" id="CHEBI:29950"/>
        <dbReference type="ChEBI" id="CHEBI:57287"/>
        <dbReference type="ChEBI" id="CHEBI:57379"/>
        <dbReference type="ChEBI" id="CHEBI:74151"/>
        <dbReference type="EC" id="2.3.1.225"/>
    </reaction>
</comment>
<dbReference type="PROSITE" id="PS50216">
    <property type="entry name" value="DHHC"/>
    <property type="match status" value="1"/>
</dbReference>
<accession>A0A8S1QAN0</accession>
<keyword evidence="8" id="KW-0449">Lipoprotein</keyword>
<keyword evidence="6" id="KW-0472">Membrane</keyword>
<dbReference type="Pfam" id="PF01529">
    <property type="entry name" value="DHHC"/>
    <property type="match status" value="1"/>
</dbReference>
<evidence type="ECO:0000256" key="6">
    <source>
        <dbReference type="ARBA" id="ARBA00023136"/>
    </source>
</evidence>
<evidence type="ECO:0000256" key="10">
    <source>
        <dbReference type="RuleBase" id="RU079119"/>
    </source>
</evidence>
<evidence type="ECO:0000256" key="9">
    <source>
        <dbReference type="ARBA" id="ARBA00023315"/>
    </source>
</evidence>
<dbReference type="InterPro" id="IPR039859">
    <property type="entry name" value="PFA4/ZDH16/20/ERF2-like"/>
</dbReference>
<organism evidence="12 13">
    <name type="scientific">Paramecium primaurelia</name>
    <dbReference type="NCBI Taxonomy" id="5886"/>
    <lineage>
        <taxon>Eukaryota</taxon>
        <taxon>Sar</taxon>
        <taxon>Alveolata</taxon>
        <taxon>Ciliophora</taxon>
        <taxon>Intramacronucleata</taxon>
        <taxon>Oligohymenophorea</taxon>
        <taxon>Peniculida</taxon>
        <taxon>Parameciidae</taxon>
        <taxon>Paramecium</taxon>
    </lineage>
</organism>
<comment type="domain">
    <text evidence="10">The DHHC domain is required for palmitoyltransferase activity.</text>
</comment>
<protein>
    <recommendedName>
        <fullName evidence="10">Palmitoyltransferase</fullName>
        <ecNumber evidence="10">2.3.1.225</ecNumber>
    </recommendedName>
</protein>
<keyword evidence="7" id="KW-0564">Palmitate</keyword>
<keyword evidence="9 10" id="KW-0012">Acyltransferase</keyword>
<evidence type="ECO:0000313" key="12">
    <source>
        <dbReference type="EMBL" id="CAD8111821.1"/>
    </source>
</evidence>
<feature type="domain" description="Palmitoyltransferase DHHC" evidence="11">
    <location>
        <begin position="62"/>
        <end position="182"/>
    </location>
</feature>
<keyword evidence="4" id="KW-0812">Transmembrane</keyword>
<evidence type="ECO:0000256" key="5">
    <source>
        <dbReference type="ARBA" id="ARBA00022989"/>
    </source>
</evidence>
<evidence type="ECO:0000313" key="13">
    <source>
        <dbReference type="Proteomes" id="UP000688137"/>
    </source>
</evidence>
<dbReference type="GO" id="GO:0006612">
    <property type="term" value="P:protein targeting to membrane"/>
    <property type="evidence" value="ECO:0007669"/>
    <property type="project" value="TreeGrafter"/>
</dbReference>
<gene>
    <name evidence="12" type="ORF">PPRIM_AZ9-3.1.T1490055</name>
</gene>
<evidence type="ECO:0000259" key="11">
    <source>
        <dbReference type="Pfam" id="PF01529"/>
    </source>
</evidence>
<comment type="caution">
    <text evidence="12">The sequence shown here is derived from an EMBL/GenBank/DDBJ whole genome shotgun (WGS) entry which is preliminary data.</text>
</comment>
<sequence length="185" mass="22470">MNQLYLLQLDYSLKHLLQDIFIFNVMIQQVSQQLCKEDQELSELSFSSFRGDNEQFECQIPDRNECQECKIIQSYRTKHCIEFQKCIPKYDHHCFWIGGCVGKLNHGMYWLFLKLQCLLCFDGLFQFSKQFVYYSTFDEEFGNDQFQYQYFLFCQLQQHILGLEYLLGCYYYIYFIIHSITLCQY</sequence>
<evidence type="ECO:0000256" key="1">
    <source>
        <dbReference type="ARBA" id="ARBA00004127"/>
    </source>
</evidence>
<dbReference type="AlphaFoldDB" id="A0A8S1QAN0"/>
<dbReference type="GO" id="GO:0019706">
    <property type="term" value="F:protein-cysteine S-palmitoyltransferase activity"/>
    <property type="evidence" value="ECO:0007669"/>
    <property type="project" value="UniProtKB-EC"/>
</dbReference>
<proteinExistence type="inferred from homology"/>
<evidence type="ECO:0000256" key="7">
    <source>
        <dbReference type="ARBA" id="ARBA00023139"/>
    </source>
</evidence>
<evidence type="ECO:0000256" key="8">
    <source>
        <dbReference type="ARBA" id="ARBA00023288"/>
    </source>
</evidence>
<keyword evidence="5" id="KW-1133">Transmembrane helix</keyword>
<dbReference type="Proteomes" id="UP000688137">
    <property type="component" value="Unassembled WGS sequence"/>
</dbReference>
<dbReference type="PANTHER" id="PTHR22883">
    <property type="entry name" value="ZINC FINGER DHHC DOMAIN CONTAINING PROTEIN"/>
    <property type="match status" value="1"/>
</dbReference>
<keyword evidence="3 10" id="KW-0808">Transferase</keyword>
<dbReference type="EMBL" id="CAJJDM010000153">
    <property type="protein sequence ID" value="CAD8111821.1"/>
    <property type="molecule type" value="Genomic_DNA"/>
</dbReference>
<dbReference type="EC" id="2.3.1.225" evidence="10"/>
<dbReference type="InterPro" id="IPR001594">
    <property type="entry name" value="Palmitoyltrfase_DHHC"/>
</dbReference>